<dbReference type="AlphaFoldDB" id="A0A6G0J8K9"/>
<comment type="caution">
    <text evidence="2">The sequence shown here is derived from an EMBL/GenBank/DDBJ whole genome shotgun (WGS) entry which is preliminary data.</text>
</comment>
<keyword evidence="3" id="KW-1185">Reference proteome</keyword>
<dbReference type="EMBL" id="REGW02000002">
    <property type="protein sequence ID" value="KAE8299873.1"/>
    <property type="molecule type" value="Genomic_DNA"/>
</dbReference>
<feature type="region of interest" description="Disordered" evidence="1">
    <location>
        <begin position="1"/>
        <end position="25"/>
    </location>
</feature>
<evidence type="ECO:0000313" key="3">
    <source>
        <dbReference type="Proteomes" id="UP000424527"/>
    </source>
</evidence>
<dbReference type="Proteomes" id="UP000424527">
    <property type="component" value="Unassembled WGS sequence"/>
</dbReference>
<proteinExistence type="predicted"/>
<sequence length="195" mass="21258">MHQCPRPHSPPSSSPGSSTQLRMPSHPWSTYLTVHHSSTSKVSTTHPTISLICPVHLLQRGEEEQAQGPRSLHFLSNGKSLPLAANPLHGWRHHGSSAPCSLLPSSAEADHSRAFRHGDTGATCSPTTNFISQLQQGHLALGCQRHLLLTCSYYSSRLWRVCLTPNFRHLAPDADPHPTPVPPYSEVSMPIPSPA</sequence>
<feature type="region of interest" description="Disordered" evidence="1">
    <location>
        <begin position="172"/>
        <end position="195"/>
    </location>
</feature>
<evidence type="ECO:0000256" key="1">
    <source>
        <dbReference type="SAM" id="MobiDB-lite"/>
    </source>
</evidence>
<protein>
    <submittedName>
        <fullName evidence="2">Uncharacterized protein</fullName>
    </submittedName>
</protein>
<evidence type="ECO:0000313" key="2">
    <source>
        <dbReference type="EMBL" id="KAE8299873.1"/>
    </source>
</evidence>
<name>A0A6G0J8K9_LARCR</name>
<accession>A0A6G0J8K9</accession>
<gene>
    <name evidence="2" type="ORF">D5F01_LYC02291</name>
</gene>
<organism evidence="2 3">
    <name type="scientific">Larimichthys crocea</name>
    <name type="common">Large yellow croaker</name>
    <name type="synonym">Pseudosciaena crocea</name>
    <dbReference type="NCBI Taxonomy" id="215358"/>
    <lineage>
        <taxon>Eukaryota</taxon>
        <taxon>Metazoa</taxon>
        <taxon>Chordata</taxon>
        <taxon>Craniata</taxon>
        <taxon>Vertebrata</taxon>
        <taxon>Euteleostomi</taxon>
        <taxon>Actinopterygii</taxon>
        <taxon>Neopterygii</taxon>
        <taxon>Teleostei</taxon>
        <taxon>Neoteleostei</taxon>
        <taxon>Acanthomorphata</taxon>
        <taxon>Eupercaria</taxon>
        <taxon>Sciaenidae</taxon>
        <taxon>Larimichthys</taxon>
    </lineage>
</organism>
<reference evidence="2 3" key="1">
    <citation type="submission" date="2019-07" db="EMBL/GenBank/DDBJ databases">
        <title>Chromosome genome assembly for large yellow croaker.</title>
        <authorList>
            <person name="Xiao S."/>
        </authorList>
    </citation>
    <scope>NUCLEOTIDE SEQUENCE [LARGE SCALE GENOMIC DNA]</scope>
    <source>
        <strain evidence="2">JMULYC20181020</strain>
        <tissue evidence="2">Muscle</tissue>
    </source>
</reference>